<dbReference type="Proteomes" id="UP001063166">
    <property type="component" value="Unassembled WGS sequence"/>
</dbReference>
<dbReference type="AlphaFoldDB" id="A0A9P3UIC2"/>
<reference evidence="2" key="1">
    <citation type="submission" date="2022-07" db="EMBL/GenBank/DDBJ databases">
        <title>The genome of Lyophyllum shimeji provides insight into the initial evolution of ectomycorrhizal fungal genome.</title>
        <authorList>
            <person name="Kobayashi Y."/>
            <person name="Shibata T."/>
            <person name="Hirakawa H."/>
            <person name="Shigenobu S."/>
            <person name="Nishiyama T."/>
            <person name="Yamada A."/>
            <person name="Hasebe M."/>
            <person name="Kawaguchi M."/>
        </authorList>
    </citation>
    <scope>NUCLEOTIDE SEQUENCE</scope>
    <source>
        <strain evidence="2">AT787</strain>
    </source>
</reference>
<feature type="compositionally biased region" description="Polar residues" evidence="1">
    <location>
        <begin position="1"/>
        <end position="10"/>
    </location>
</feature>
<accession>A0A9P3UIC2</accession>
<dbReference type="PANTHER" id="PTHR11439">
    <property type="entry name" value="GAG-POL-RELATED RETROTRANSPOSON"/>
    <property type="match status" value="1"/>
</dbReference>
<feature type="region of interest" description="Disordered" evidence="1">
    <location>
        <begin position="1"/>
        <end position="22"/>
    </location>
</feature>
<feature type="compositionally biased region" description="Pro residues" evidence="1">
    <location>
        <begin position="298"/>
        <end position="313"/>
    </location>
</feature>
<keyword evidence="3" id="KW-1185">Reference proteome</keyword>
<feature type="compositionally biased region" description="Low complexity" evidence="1">
    <location>
        <begin position="314"/>
        <end position="346"/>
    </location>
</feature>
<organism evidence="2 3">
    <name type="scientific">Lyophyllum shimeji</name>
    <name type="common">Hon-shimeji</name>
    <name type="synonym">Tricholoma shimeji</name>
    <dbReference type="NCBI Taxonomy" id="47721"/>
    <lineage>
        <taxon>Eukaryota</taxon>
        <taxon>Fungi</taxon>
        <taxon>Dikarya</taxon>
        <taxon>Basidiomycota</taxon>
        <taxon>Agaricomycotina</taxon>
        <taxon>Agaricomycetes</taxon>
        <taxon>Agaricomycetidae</taxon>
        <taxon>Agaricales</taxon>
        <taxon>Tricholomatineae</taxon>
        <taxon>Lyophyllaceae</taxon>
        <taxon>Lyophyllum</taxon>
    </lineage>
</organism>
<name>A0A9P3UIC2_LYOSH</name>
<dbReference type="OrthoDB" id="2369050at2759"/>
<comment type="caution">
    <text evidence="2">The sequence shown here is derived from an EMBL/GenBank/DDBJ whole genome shotgun (WGS) entry which is preliminary data.</text>
</comment>
<feature type="region of interest" description="Disordered" evidence="1">
    <location>
        <begin position="286"/>
        <end position="346"/>
    </location>
</feature>
<gene>
    <name evidence="2" type="ORF">LshimejAT787_0208240</name>
</gene>
<proteinExistence type="predicted"/>
<evidence type="ECO:0000256" key="1">
    <source>
        <dbReference type="SAM" id="MobiDB-lite"/>
    </source>
</evidence>
<dbReference type="EMBL" id="BRPK01000002">
    <property type="protein sequence ID" value="GLB35259.1"/>
    <property type="molecule type" value="Genomic_DNA"/>
</dbReference>
<feature type="region of interest" description="Disordered" evidence="1">
    <location>
        <begin position="220"/>
        <end position="250"/>
    </location>
</feature>
<feature type="compositionally biased region" description="Low complexity" evidence="1">
    <location>
        <begin position="287"/>
        <end position="297"/>
    </location>
</feature>
<evidence type="ECO:0000313" key="3">
    <source>
        <dbReference type="Proteomes" id="UP001063166"/>
    </source>
</evidence>
<sequence length="720" mass="77537">MYSTRRTSGSHPLIPPASAGLRTSPAGLRAHPAGLLVPPPSDPGFAAHRCATSAAHYYTVFTRQGLLRLVLFGSPLASFVRTSPRHSALPFPSPLWTPNSDVRTWTWLRISTSRAPSDSGSQLIVAPQVATLSYIVFTGKGSLDLFSLDLPLPASYIAYAVQQLTQYIDSYTLTHWHAAIHLVRYLKGMHDLKLHLGGQIPITLTGFTDSDWANCLDTRRSPSASSTAVCVPDQRPTLSRTCPASSPLGGYATSKSPPFPAASSLLPLSLSLTALAVTRAQHRHDLAAVPLPSSSPLTTPPDTPSASRPPSPSSPTSSIVPPVSSRTAASVPAAPAPASVSSDSDSDIPLVAPPIAIRHTAAKMSNLAIATQISQSHAPCITEGDITPKCLKDFERFSKRYFAHKKVEPADQVSKIIYNLEPLDIQSWIFANEDELIALTFPEFMGRLRAKWLPDGWEYDIAEVLNSFQHDTPFKSWSLKVREVNTMLVAVEDLHVTEKKMRAHLRSHWSKALEKEYRAANGSKKVMDGIVDLDEWLTAVAEIDDVMISRKEIANQHWLKALEASQDAHDAAKKAAFKKNVANASGTARAPAAAASLLSRMGLPSAEPAPGATPSYRCLAYKLTAAKQQLLDEHDGCTKCRRFYVGAGHRSWNCPTGDTPILLADAPVLTAETAAAAKAANQRAFAKAAKAPAKPATTVAAIFEEVSSSDDDEEENPTAE</sequence>
<evidence type="ECO:0000313" key="2">
    <source>
        <dbReference type="EMBL" id="GLB35259.1"/>
    </source>
</evidence>
<protein>
    <submittedName>
        <fullName evidence="2">Uncharacterized protein</fullName>
    </submittedName>
</protein>
<dbReference type="PANTHER" id="PTHR11439:SF470">
    <property type="entry name" value="CYSTEINE-RICH RLK (RECEPTOR-LIKE PROTEIN KINASE) 8"/>
    <property type="match status" value="1"/>
</dbReference>